<dbReference type="GO" id="GO:0003723">
    <property type="term" value="F:RNA binding"/>
    <property type="evidence" value="ECO:0007669"/>
    <property type="project" value="TreeGrafter"/>
</dbReference>
<dbReference type="GO" id="GO:0003724">
    <property type="term" value="F:RNA helicase activity"/>
    <property type="evidence" value="ECO:0007669"/>
    <property type="project" value="UniProtKB-EC"/>
</dbReference>
<reference evidence="2" key="1">
    <citation type="submission" date="2021-03" db="EMBL/GenBank/DDBJ databases">
        <title>Draft genome sequence of rust myrtle Austropuccinia psidii MF-1, a brazilian biotype.</title>
        <authorList>
            <person name="Quecine M.C."/>
            <person name="Pachon D.M.R."/>
            <person name="Bonatelli M.L."/>
            <person name="Correr F.H."/>
            <person name="Franceschini L.M."/>
            <person name="Leite T.F."/>
            <person name="Margarido G.R.A."/>
            <person name="Almeida C.A."/>
            <person name="Ferrarezi J.A."/>
            <person name="Labate C.A."/>
        </authorList>
    </citation>
    <scope>NUCLEOTIDE SEQUENCE</scope>
    <source>
        <strain evidence="2">MF-1</strain>
    </source>
</reference>
<evidence type="ECO:0000313" key="2">
    <source>
        <dbReference type="EMBL" id="MBW0572932.1"/>
    </source>
</evidence>
<proteinExistence type="predicted"/>
<organism evidence="2 3">
    <name type="scientific">Austropuccinia psidii MF-1</name>
    <dbReference type="NCBI Taxonomy" id="1389203"/>
    <lineage>
        <taxon>Eukaryota</taxon>
        <taxon>Fungi</taxon>
        <taxon>Dikarya</taxon>
        <taxon>Basidiomycota</taxon>
        <taxon>Pucciniomycotina</taxon>
        <taxon>Pucciniomycetes</taxon>
        <taxon>Pucciniales</taxon>
        <taxon>Sphaerophragmiaceae</taxon>
        <taxon>Austropuccinia</taxon>
    </lineage>
</organism>
<dbReference type="PANTHER" id="PTHR18934">
    <property type="entry name" value="ATP-DEPENDENT RNA HELICASE"/>
    <property type="match status" value="1"/>
</dbReference>
<dbReference type="PANTHER" id="PTHR18934:SF83">
    <property type="entry name" value="PRE-MRNA-SPLICING FACTOR ATP-DEPENDENT RNA HELICASE DHX16"/>
    <property type="match status" value="1"/>
</dbReference>
<dbReference type="OrthoDB" id="10253254at2759"/>
<comment type="caution">
    <text evidence="2">The sequence shown here is derived from an EMBL/GenBank/DDBJ whole genome shotgun (WGS) entry which is preliminary data.</text>
</comment>
<gene>
    <name evidence="2" type="ORF">O181_112647</name>
</gene>
<dbReference type="Gene3D" id="1.20.120.1080">
    <property type="match status" value="1"/>
</dbReference>
<evidence type="ECO:0000256" key="1">
    <source>
        <dbReference type="ARBA" id="ARBA00047984"/>
    </source>
</evidence>
<comment type="catalytic activity">
    <reaction evidence="1">
        <text>ATP + H2O = ADP + phosphate + H(+)</text>
        <dbReference type="Rhea" id="RHEA:13065"/>
        <dbReference type="ChEBI" id="CHEBI:15377"/>
        <dbReference type="ChEBI" id="CHEBI:15378"/>
        <dbReference type="ChEBI" id="CHEBI:30616"/>
        <dbReference type="ChEBI" id="CHEBI:43474"/>
        <dbReference type="ChEBI" id="CHEBI:456216"/>
        <dbReference type="EC" id="3.6.4.13"/>
    </reaction>
</comment>
<dbReference type="AlphaFoldDB" id="A0A9Q3PUK2"/>
<sequence length="256" mass="28340">MFVQLCVIQLVVCSTIFIVLSSLFSSNSNRIQRAITNGGLTSWLKRRHAVSESILRQFELSDRAIALLKDSVGKQKNPLSKSLSLISTFMTPMTKTTTIVPARMPPIDILHTPHPEANHMHAAVQPTYPKADILGFCTAGNQRAGQAGRVALGRGFQLYTKWAYMKELAEDKVTEIQKTILVSVPLLLTLLGINDLIGIDCFDPPPGCTLIWSIDLLYALEAHSNRGELNKNGRKMAAFPMDPMLSKAIVEMEKHQ</sequence>
<dbReference type="InterPro" id="IPR027417">
    <property type="entry name" value="P-loop_NTPase"/>
</dbReference>
<dbReference type="EMBL" id="AVOT02091012">
    <property type="protein sequence ID" value="MBW0572932.1"/>
    <property type="molecule type" value="Genomic_DNA"/>
</dbReference>
<evidence type="ECO:0000313" key="3">
    <source>
        <dbReference type="Proteomes" id="UP000765509"/>
    </source>
</evidence>
<accession>A0A9Q3PUK2</accession>
<dbReference type="GO" id="GO:0071013">
    <property type="term" value="C:catalytic step 2 spliceosome"/>
    <property type="evidence" value="ECO:0007669"/>
    <property type="project" value="TreeGrafter"/>
</dbReference>
<name>A0A9Q3PUK2_9BASI</name>
<dbReference type="SUPFAM" id="SSF52540">
    <property type="entry name" value="P-loop containing nucleoside triphosphate hydrolases"/>
    <property type="match status" value="1"/>
</dbReference>
<keyword evidence="3" id="KW-1185">Reference proteome</keyword>
<protein>
    <submittedName>
        <fullName evidence="2">Uncharacterized protein</fullName>
    </submittedName>
</protein>
<dbReference type="Proteomes" id="UP000765509">
    <property type="component" value="Unassembled WGS sequence"/>
</dbReference>